<proteinExistence type="predicted"/>
<accession>A0A2S2PX11</accession>
<protein>
    <submittedName>
        <fullName evidence="1">Uncharacterized protein</fullName>
    </submittedName>
</protein>
<sequence length="156" mass="18109">MYTYLLQVKNANKSSAYDDWPATVKPNTRVMCAETKGCAPYERNCALRSPTVYSGSAVVLPVHRLRLVSRNIDAVDRERIFVSMHQGERARTRICRRKRRARARATTTRHDDSSGRRRLRVYRYIFSCQPGVTATFAARREKKKTEITTRGRRNNK</sequence>
<reference evidence="1" key="1">
    <citation type="submission" date="2018-04" db="EMBL/GenBank/DDBJ databases">
        <title>Transcriptome assembly of Sipha flava.</title>
        <authorList>
            <person name="Scully E.D."/>
            <person name="Geib S.M."/>
            <person name="Palmer N.A."/>
            <person name="Koch K."/>
            <person name="Bradshaw J."/>
            <person name="Heng-Moss T."/>
            <person name="Sarath G."/>
        </authorList>
    </citation>
    <scope>NUCLEOTIDE SEQUENCE</scope>
</reference>
<evidence type="ECO:0000313" key="1">
    <source>
        <dbReference type="EMBL" id="MBY70046.1"/>
    </source>
</evidence>
<dbReference type="EMBL" id="GGMS01000843">
    <property type="protein sequence ID" value="MBY70046.1"/>
    <property type="molecule type" value="Transcribed_RNA"/>
</dbReference>
<organism evidence="1">
    <name type="scientific">Sipha flava</name>
    <name type="common">yellow sugarcane aphid</name>
    <dbReference type="NCBI Taxonomy" id="143950"/>
    <lineage>
        <taxon>Eukaryota</taxon>
        <taxon>Metazoa</taxon>
        <taxon>Ecdysozoa</taxon>
        <taxon>Arthropoda</taxon>
        <taxon>Hexapoda</taxon>
        <taxon>Insecta</taxon>
        <taxon>Pterygota</taxon>
        <taxon>Neoptera</taxon>
        <taxon>Paraneoptera</taxon>
        <taxon>Hemiptera</taxon>
        <taxon>Sternorrhyncha</taxon>
        <taxon>Aphidomorpha</taxon>
        <taxon>Aphidoidea</taxon>
        <taxon>Aphididae</taxon>
        <taxon>Sipha</taxon>
    </lineage>
</organism>
<dbReference type="AlphaFoldDB" id="A0A2S2PX11"/>
<gene>
    <name evidence="1" type="ORF">g.9011</name>
</gene>
<name>A0A2S2PX11_9HEMI</name>